<reference evidence="2 3" key="1">
    <citation type="submission" date="2015-04" db="EMBL/GenBank/DDBJ databases">
        <authorList>
            <consortium name="Pathogen Informatics"/>
        </authorList>
    </citation>
    <scope>NUCLEOTIDE SEQUENCE [LARGE SCALE GENOMIC DNA]</scope>
    <source>
        <strain evidence="2 3">SGS1</strain>
    </source>
</reference>
<dbReference type="Proteomes" id="UP000220158">
    <property type="component" value="Chromosome 7"/>
</dbReference>
<dbReference type="RefSeq" id="XP_028532459.1">
    <property type="nucleotide sequence ID" value="XM_028675918.1"/>
</dbReference>
<keyword evidence="1" id="KW-0472">Membrane</keyword>
<gene>
    <name evidence="2" type="ORF">PRELSG_0721800</name>
</gene>
<name>A0A1J1H3G3_PLARL</name>
<dbReference type="KEGG" id="prel:PRELSG_0721800"/>
<dbReference type="OMA" id="CIFHFLP"/>
<feature type="transmembrane region" description="Helical" evidence="1">
    <location>
        <begin position="721"/>
        <end position="748"/>
    </location>
</feature>
<dbReference type="GeneID" id="39735555"/>
<dbReference type="VEuPathDB" id="PlasmoDB:PRELSG_0721800"/>
<proteinExistence type="predicted"/>
<organism evidence="2 3">
    <name type="scientific">Plasmodium relictum</name>
    <dbReference type="NCBI Taxonomy" id="85471"/>
    <lineage>
        <taxon>Eukaryota</taxon>
        <taxon>Sar</taxon>
        <taxon>Alveolata</taxon>
        <taxon>Apicomplexa</taxon>
        <taxon>Aconoidasida</taxon>
        <taxon>Haemosporida</taxon>
        <taxon>Plasmodiidae</taxon>
        <taxon>Plasmodium</taxon>
        <taxon>Plasmodium (Haemamoeba)</taxon>
    </lineage>
</organism>
<protein>
    <submittedName>
        <fullName evidence="2">Uncharacterized protein</fullName>
    </submittedName>
</protein>
<dbReference type="OrthoDB" id="365359at2759"/>
<sequence>MIRSKSIRNNNKYIYKNVKHYSFNIGCSKVDEKYNDIRNIKNKEDLKKFYLFYNKENLNDIFDDYEYLINSNLRNKCSRNEVIECFKIAKYIANTTPLIHFFNLKNSINENNKLNNNNEYKNINNIYYIHNIEKAKINKEEIIKNKEDNVCLKFFLENNLYKFISKMKKCDIWNYKEKNVNKNYMNYFMAFPIMYININNNYPEYNYSFNIFFNYIHKNNNSVFIDIIKRINYKILNSQEINNLLITLTVLHHNNKSFCIDKQSKNTSNSEIIHKNKEYINKKTYIDIFNNVYKSIYSKINTISFLYLYDYLLLMCVNEIKNREVYINIINRLSNYINIINKISNKNNQSNESDENIYNEDHSSNVISDNNKWNYQINLDDDINKYIIDDHINEKKRKENKESKNDSHYNEIINEVNNETFSIKEDTGGYLHGNGKSNEENKNSLVYESNNFQLSKQNYLYIKSNLLTIKNSIISKILLIYIMKYVFSHIDNNILYAHSDLICENLELIHHYLVTNFIFTIGTCKYIDEFCMFMLAKYVQNNINIYTPNEITIIVNTYADASLEDVSFYETICDHIKLNFKKYSSIDIIKTIYAFSKVRIRDIDLLKMSYKKINSYIEEREKKFDINRHLKELDLKDVKKYSNNLLKSSSNNNNIYISNKKDNLLINKQVIKKNKYVINKYLCAYAVIAAGKLDYFEELDKLFIHLKESIKNYGIDIRGILWMPIAITSFLSFECIFHFLPVYINLIYHAFRKTQSTKLLSLLIRRHSILLHTIETDIIPKKYIDKNTLNNLYFICKSKKDTSKEKVFIPDSSTFHIEVSNALLSLDIPHKKEVNIYPFTIDIFIKTSENCNIKNLPNDIDSGDQMFHCDKKKKYIYNYSEDSNFEQTFETKKVKNKAKNKNEVYTDIPFL</sequence>
<accession>A0A1J1H3G3</accession>
<dbReference type="AlphaFoldDB" id="A0A1J1H3G3"/>
<keyword evidence="1" id="KW-0812">Transmembrane</keyword>
<dbReference type="EMBL" id="LN835302">
    <property type="protein sequence ID" value="CRG99453.1"/>
    <property type="molecule type" value="Genomic_DNA"/>
</dbReference>
<evidence type="ECO:0000313" key="3">
    <source>
        <dbReference type="Proteomes" id="UP000220158"/>
    </source>
</evidence>
<evidence type="ECO:0000256" key="1">
    <source>
        <dbReference type="SAM" id="Phobius"/>
    </source>
</evidence>
<evidence type="ECO:0000313" key="2">
    <source>
        <dbReference type="EMBL" id="CRG99453.1"/>
    </source>
</evidence>
<keyword evidence="1" id="KW-1133">Transmembrane helix</keyword>
<keyword evidence="3" id="KW-1185">Reference proteome</keyword>